<evidence type="ECO:0000256" key="11">
    <source>
        <dbReference type="ARBA" id="ARBA00023014"/>
    </source>
</evidence>
<dbReference type="PROSITE" id="PS51918">
    <property type="entry name" value="RADICAL_SAM"/>
    <property type="match status" value="1"/>
</dbReference>
<keyword evidence="11 15" id="KW-0411">Iron-sulfur</keyword>
<keyword evidence="18" id="KW-1185">Reference proteome</keyword>
<feature type="domain" description="Radical SAM core" evidence="16">
    <location>
        <begin position="41"/>
        <end position="269"/>
    </location>
</feature>
<dbReference type="NCBIfam" id="TIGR00538">
    <property type="entry name" value="hemN"/>
    <property type="match status" value="1"/>
</dbReference>
<dbReference type="SMART" id="SM00729">
    <property type="entry name" value="Elp3"/>
    <property type="match status" value="1"/>
</dbReference>
<dbReference type="InterPro" id="IPR058240">
    <property type="entry name" value="rSAM_sf"/>
</dbReference>
<keyword evidence="5 15" id="KW-0004">4Fe-4S</keyword>
<dbReference type="InterPro" id="IPR034505">
    <property type="entry name" value="Coproporphyrinogen-III_oxidase"/>
</dbReference>
<dbReference type="EMBL" id="JAILXK010000001">
    <property type="protein sequence ID" value="MBY4636524.1"/>
    <property type="molecule type" value="Genomic_DNA"/>
</dbReference>
<accession>A0ABS7MBX2</accession>
<evidence type="ECO:0000256" key="4">
    <source>
        <dbReference type="ARBA" id="ARBA00011245"/>
    </source>
</evidence>
<dbReference type="CDD" id="cd01335">
    <property type="entry name" value="Radical_SAM"/>
    <property type="match status" value="1"/>
</dbReference>
<keyword evidence="12 15" id="KW-0627">Porphyrin biosynthesis</keyword>
<evidence type="ECO:0000256" key="5">
    <source>
        <dbReference type="ARBA" id="ARBA00022485"/>
    </source>
</evidence>
<comment type="catalytic activity">
    <reaction evidence="14 15">
        <text>coproporphyrinogen III + 2 S-adenosyl-L-methionine = protoporphyrinogen IX + 2 5'-deoxyadenosine + 2 L-methionine + 2 CO2</text>
        <dbReference type="Rhea" id="RHEA:15425"/>
        <dbReference type="ChEBI" id="CHEBI:16526"/>
        <dbReference type="ChEBI" id="CHEBI:17319"/>
        <dbReference type="ChEBI" id="CHEBI:57307"/>
        <dbReference type="ChEBI" id="CHEBI:57309"/>
        <dbReference type="ChEBI" id="CHEBI:57844"/>
        <dbReference type="ChEBI" id="CHEBI:59789"/>
        <dbReference type="EC" id="1.3.98.3"/>
    </reaction>
</comment>
<gene>
    <name evidence="17" type="primary">hemN</name>
    <name evidence="17" type="ORF">K5P26_05145</name>
</gene>
<keyword evidence="10 15" id="KW-0408">Iron</keyword>
<sequence>MWSYHPDLLATPVPRYTSYPTAVEFGEDVGADDYAAALDRIESATPVSIYVHIPFCDQICWYCGCNTGAANRTQRLTDYLGALRSEITMVAKRVGGRARVQRLAFGGGSPNAIAPVDFVRLLDRILTVFDVSSPDISIEIDPRGFSADWARVLAASSVGRVSLGVQTFAPHIQQAIGRVQPLADIENAVAGLRLRGIDAINFDLMYGLPRQSLTELDTTLDETIRLAPSRVALFGYAHLPTMIPRQRRIDASNLPDQRLRFEQAELGFNRLTEAGYIPIGFDHFALPADPLAIAASAGRVNRNFQGFTDDDAPILLGFGASAISKFPDLIVQNEKRAGHYRDLIAEGRLPVTRGVLIDAIEHERGMIIRDLLCAGRARIRASMVEATHIVMAALEDRGLIGWEADNLIIRDCGRPYARHVAAHFDRVRGKL</sequence>
<comment type="caution">
    <text evidence="17">The sequence shown here is derived from an EMBL/GenBank/DDBJ whole genome shotgun (WGS) entry which is preliminary data.</text>
</comment>
<evidence type="ECO:0000256" key="14">
    <source>
        <dbReference type="ARBA" id="ARBA00048321"/>
    </source>
</evidence>
<evidence type="ECO:0000256" key="15">
    <source>
        <dbReference type="PIRNR" id="PIRNR000167"/>
    </source>
</evidence>
<comment type="subcellular location">
    <subcellularLocation>
        <location evidence="1 15">Cytoplasm</location>
    </subcellularLocation>
</comment>
<evidence type="ECO:0000256" key="2">
    <source>
        <dbReference type="ARBA" id="ARBA00004785"/>
    </source>
</evidence>
<dbReference type="PANTHER" id="PTHR13932">
    <property type="entry name" value="COPROPORPHYRINIGEN III OXIDASE"/>
    <property type="match status" value="1"/>
</dbReference>
<dbReference type="PANTHER" id="PTHR13932:SF6">
    <property type="entry name" value="OXYGEN-INDEPENDENT COPROPORPHYRINOGEN III OXIDASE"/>
    <property type="match status" value="1"/>
</dbReference>
<dbReference type="RefSeq" id="WP_222135969.1">
    <property type="nucleotide sequence ID" value="NZ_JAILXK010000001.1"/>
</dbReference>
<keyword evidence="6 15" id="KW-0963">Cytoplasm</keyword>
<keyword evidence="9 15" id="KW-0560">Oxidoreductase</keyword>
<organism evidence="17 18">
    <name type="scientific">Sphingopyxis jiangsuensis</name>
    <dbReference type="NCBI Taxonomy" id="2871171"/>
    <lineage>
        <taxon>Bacteria</taxon>
        <taxon>Pseudomonadati</taxon>
        <taxon>Pseudomonadota</taxon>
        <taxon>Alphaproteobacteria</taxon>
        <taxon>Sphingomonadales</taxon>
        <taxon>Sphingomonadaceae</taxon>
        <taxon>Sphingopyxis</taxon>
    </lineage>
</organism>
<evidence type="ECO:0000256" key="3">
    <source>
        <dbReference type="ARBA" id="ARBA00005493"/>
    </source>
</evidence>
<dbReference type="GO" id="GO:0051989">
    <property type="term" value="F:coproporphyrinogen dehydrogenase activity"/>
    <property type="evidence" value="ECO:0007669"/>
    <property type="project" value="UniProtKB-EC"/>
</dbReference>
<evidence type="ECO:0000259" key="16">
    <source>
        <dbReference type="PROSITE" id="PS51918"/>
    </source>
</evidence>
<protein>
    <recommendedName>
        <fullName evidence="15">Coproporphyrinogen-III oxidase</fullName>
        <ecNumber evidence="15">1.3.98.3</ecNumber>
    </recommendedName>
</protein>
<dbReference type="InterPro" id="IPR004558">
    <property type="entry name" value="Coprogen_oxidase_HemN"/>
</dbReference>
<name>A0ABS7MBX2_9SPHN</name>
<comment type="cofactor">
    <cofactor evidence="15">
        <name>[4Fe-4S] cluster</name>
        <dbReference type="ChEBI" id="CHEBI:49883"/>
    </cofactor>
    <text evidence="15">Binds 1 [4Fe-4S] cluster. The cluster is coordinated with 3 cysteines and an exchangeable S-adenosyl-L-methionine.</text>
</comment>
<keyword evidence="7 15" id="KW-0949">S-adenosyl-L-methionine</keyword>
<dbReference type="SUPFAM" id="SSF102114">
    <property type="entry name" value="Radical SAM enzymes"/>
    <property type="match status" value="1"/>
</dbReference>
<evidence type="ECO:0000256" key="13">
    <source>
        <dbReference type="ARBA" id="ARBA00024295"/>
    </source>
</evidence>
<dbReference type="SFLD" id="SFLDS00029">
    <property type="entry name" value="Radical_SAM"/>
    <property type="match status" value="1"/>
</dbReference>
<evidence type="ECO:0000313" key="17">
    <source>
        <dbReference type="EMBL" id="MBY4636524.1"/>
    </source>
</evidence>
<keyword evidence="8 15" id="KW-0479">Metal-binding</keyword>
<comment type="subunit">
    <text evidence="4">Monomer.</text>
</comment>
<evidence type="ECO:0000256" key="7">
    <source>
        <dbReference type="ARBA" id="ARBA00022691"/>
    </source>
</evidence>
<dbReference type="Proteomes" id="UP001166571">
    <property type="component" value="Unassembled WGS sequence"/>
</dbReference>
<comment type="function">
    <text evidence="13">Involved in the heme biosynthesis. Catalyzes the anaerobic oxidative decarboxylation of propionate groups of rings A and B of coproporphyrinogen III to yield the vinyl groups in protoporphyrinogen IX.</text>
</comment>
<evidence type="ECO:0000256" key="9">
    <source>
        <dbReference type="ARBA" id="ARBA00023002"/>
    </source>
</evidence>
<evidence type="ECO:0000313" key="18">
    <source>
        <dbReference type="Proteomes" id="UP001166571"/>
    </source>
</evidence>
<comment type="similarity">
    <text evidence="3 15">Belongs to the anaerobic coproporphyrinogen-III oxidase family.</text>
</comment>
<dbReference type="Gene3D" id="3.80.30.20">
    <property type="entry name" value="tm_1862 like domain"/>
    <property type="match status" value="1"/>
</dbReference>
<dbReference type="EC" id="1.3.98.3" evidence="15"/>
<dbReference type="Pfam" id="PF04055">
    <property type="entry name" value="Radical_SAM"/>
    <property type="match status" value="1"/>
</dbReference>
<evidence type="ECO:0000256" key="8">
    <source>
        <dbReference type="ARBA" id="ARBA00022723"/>
    </source>
</evidence>
<dbReference type="InterPro" id="IPR023404">
    <property type="entry name" value="rSAM_horseshoe"/>
</dbReference>
<dbReference type="InterPro" id="IPR006638">
    <property type="entry name" value="Elp3/MiaA/NifB-like_rSAM"/>
</dbReference>
<proteinExistence type="inferred from homology"/>
<dbReference type="SFLD" id="SFLDG01065">
    <property type="entry name" value="anaerobic_coproporphyrinogen-I"/>
    <property type="match status" value="1"/>
</dbReference>
<evidence type="ECO:0000256" key="1">
    <source>
        <dbReference type="ARBA" id="ARBA00004496"/>
    </source>
</evidence>
<dbReference type="PIRSF" id="PIRSF000167">
    <property type="entry name" value="HemN"/>
    <property type="match status" value="1"/>
</dbReference>
<dbReference type="InterPro" id="IPR007197">
    <property type="entry name" value="rSAM"/>
</dbReference>
<evidence type="ECO:0000256" key="10">
    <source>
        <dbReference type="ARBA" id="ARBA00023004"/>
    </source>
</evidence>
<evidence type="ECO:0000256" key="12">
    <source>
        <dbReference type="ARBA" id="ARBA00023244"/>
    </source>
</evidence>
<reference evidence="17" key="1">
    <citation type="submission" date="2021-08" db="EMBL/GenBank/DDBJ databases">
        <title>Sphingopyxis panaciterrulae sp. nov., isolated from the surface water of the Yellow Sea.</title>
        <authorList>
            <person name="Gao Z."/>
            <person name="Zhang D."/>
            <person name="Zhang A."/>
        </authorList>
    </citation>
    <scope>NUCLEOTIDE SEQUENCE</scope>
    <source>
        <strain evidence="17">XHP0097</strain>
    </source>
</reference>
<evidence type="ECO:0000256" key="6">
    <source>
        <dbReference type="ARBA" id="ARBA00022490"/>
    </source>
</evidence>
<comment type="pathway">
    <text evidence="2 15">Porphyrin-containing compound metabolism; protoporphyrin-IX biosynthesis; protoporphyrinogen-IX from coproporphyrinogen-III (AdoMet route): step 1/1.</text>
</comment>